<feature type="chain" id="PRO_5039099884" description="CHRD domain-containing protein" evidence="2">
    <location>
        <begin position="31"/>
        <end position="262"/>
    </location>
</feature>
<proteinExistence type="predicted"/>
<accession>A0A1E7KJN1</accession>
<dbReference type="STRING" id="1075402.AN216_08140"/>
<keyword evidence="2" id="KW-0732">Signal</keyword>
<dbReference type="OrthoDB" id="2991218at2"/>
<dbReference type="RefSeq" id="WP_079166385.1">
    <property type="nucleotide sequence ID" value="NZ_LJGU01000114.1"/>
</dbReference>
<name>A0A1E7KJN1_9ACTN</name>
<comment type="caution">
    <text evidence="3">The sequence shown here is derived from an EMBL/GenBank/DDBJ whole genome shotgun (WGS) entry which is preliminary data.</text>
</comment>
<keyword evidence="1" id="KW-0812">Transmembrane</keyword>
<evidence type="ECO:0008006" key="5">
    <source>
        <dbReference type="Google" id="ProtNLM"/>
    </source>
</evidence>
<reference evidence="3 4" key="1">
    <citation type="journal article" date="2016" name="Front. Microbiol.">
        <title>Comparative Genomics Analysis of Streptomyces Species Reveals Their Adaptation to the Marine Environment and Their Diversity at the Genomic Level.</title>
        <authorList>
            <person name="Tian X."/>
            <person name="Zhang Z."/>
            <person name="Yang T."/>
            <person name="Chen M."/>
            <person name="Li J."/>
            <person name="Chen F."/>
            <person name="Yang J."/>
            <person name="Li W."/>
            <person name="Zhang B."/>
            <person name="Zhang Z."/>
            <person name="Wu J."/>
            <person name="Zhang C."/>
            <person name="Long L."/>
            <person name="Xiao J."/>
        </authorList>
    </citation>
    <scope>NUCLEOTIDE SEQUENCE [LARGE SCALE GENOMIC DNA]</scope>
    <source>
        <strain evidence="3 4">SCSIO 02100</strain>
    </source>
</reference>
<evidence type="ECO:0000256" key="1">
    <source>
        <dbReference type="SAM" id="Phobius"/>
    </source>
</evidence>
<sequence>MTHVKKSLTATCAAAVALAPLMALAPAATAGGKPAPEQHGKVALHATLDPFKVNKVDGHGSAEVRLQDRHVTVRVKAQGLLNAPHAQHFHIAAKGVCPPESAAQEHNGKLSLSTVDGQPFYGRIGASLTTKGDTSPKSALAVDRFPTGSQYHYKRSFTVSKETAKSLREGTAVVVVHGIDYNKNGKYDFNLGKSLLDPKLPLEATAPALCGTLKKTPTGGISGGLGGTQGDGFEAGPAGLAGAGLLAAGAGFYLRRRSIRSN</sequence>
<evidence type="ECO:0000256" key="2">
    <source>
        <dbReference type="SAM" id="SignalP"/>
    </source>
</evidence>
<protein>
    <recommendedName>
        <fullName evidence="5">CHRD domain-containing protein</fullName>
    </recommendedName>
</protein>
<organism evidence="3 4">
    <name type="scientific">Streptomyces oceani</name>
    <dbReference type="NCBI Taxonomy" id="1075402"/>
    <lineage>
        <taxon>Bacteria</taxon>
        <taxon>Bacillati</taxon>
        <taxon>Actinomycetota</taxon>
        <taxon>Actinomycetes</taxon>
        <taxon>Kitasatosporales</taxon>
        <taxon>Streptomycetaceae</taxon>
        <taxon>Streptomyces</taxon>
    </lineage>
</organism>
<dbReference type="AlphaFoldDB" id="A0A1E7KJN1"/>
<keyword evidence="1" id="KW-1133">Transmembrane helix</keyword>
<feature type="signal peptide" evidence="2">
    <location>
        <begin position="1"/>
        <end position="30"/>
    </location>
</feature>
<keyword evidence="4" id="KW-1185">Reference proteome</keyword>
<dbReference type="Proteomes" id="UP000176101">
    <property type="component" value="Unassembled WGS sequence"/>
</dbReference>
<dbReference type="EMBL" id="LJGU01000114">
    <property type="protein sequence ID" value="OEV04169.1"/>
    <property type="molecule type" value="Genomic_DNA"/>
</dbReference>
<gene>
    <name evidence="3" type="ORF">AN216_08140</name>
</gene>
<keyword evidence="1" id="KW-0472">Membrane</keyword>
<feature type="transmembrane region" description="Helical" evidence="1">
    <location>
        <begin position="235"/>
        <end position="254"/>
    </location>
</feature>
<evidence type="ECO:0000313" key="3">
    <source>
        <dbReference type="EMBL" id="OEV04169.1"/>
    </source>
</evidence>
<evidence type="ECO:0000313" key="4">
    <source>
        <dbReference type="Proteomes" id="UP000176101"/>
    </source>
</evidence>
<dbReference type="PATRIC" id="fig|1075402.3.peg.4435"/>